<keyword evidence="2" id="KW-1185">Reference proteome</keyword>
<feature type="chain" id="PRO_5005329603" evidence="1">
    <location>
        <begin position="23"/>
        <end position="127"/>
    </location>
</feature>
<evidence type="ECO:0000256" key="1">
    <source>
        <dbReference type="SAM" id="SignalP"/>
    </source>
</evidence>
<dbReference type="AlphaFoldDB" id="A0A0K0FFM6"/>
<evidence type="ECO:0000313" key="2">
    <source>
        <dbReference type="Proteomes" id="UP000035680"/>
    </source>
</evidence>
<protein>
    <submittedName>
        <fullName evidence="3">WAP domain-containing protein</fullName>
    </submittedName>
</protein>
<evidence type="ECO:0000313" key="3">
    <source>
        <dbReference type="WBParaSite" id="SVE_0767000.1"/>
    </source>
</evidence>
<name>A0A0K0FFM6_STRVS</name>
<accession>A0A0K0FFM6</accession>
<keyword evidence="1" id="KW-0732">Signal</keyword>
<feature type="signal peptide" evidence="1">
    <location>
        <begin position="1"/>
        <end position="22"/>
    </location>
</feature>
<reference evidence="3" key="2">
    <citation type="submission" date="2015-08" db="UniProtKB">
        <authorList>
            <consortium name="WormBaseParasite"/>
        </authorList>
    </citation>
    <scope>IDENTIFICATION</scope>
</reference>
<dbReference type="Proteomes" id="UP000035680">
    <property type="component" value="Unassembled WGS sequence"/>
</dbReference>
<organism evidence="2 3">
    <name type="scientific">Strongyloides venezuelensis</name>
    <name type="common">Threadworm</name>
    <dbReference type="NCBI Taxonomy" id="75913"/>
    <lineage>
        <taxon>Eukaryota</taxon>
        <taxon>Metazoa</taxon>
        <taxon>Ecdysozoa</taxon>
        <taxon>Nematoda</taxon>
        <taxon>Chromadorea</taxon>
        <taxon>Rhabditida</taxon>
        <taxon>Tylenchina</taxon>
        <taxon>Panagrolaimomorpha</taxon>
        <taxon>Strongyloidoidea</taxon>
        <taxon>Strongyloididae</taxon>
        <taxon>Strongyloides</taxon>
    </lineage>
</organism>
<reference evidence="2" key="1">
    <citation type="submission" date="2014-07" db="EMBL/GenBank/DDBJ databases">
        <authorList>
            <person name="Martin A.A"/>
            <person name="De Silva N."/>
        </authorList>
    </citation>
    <scope>NUCLEOTIDE SEQUENCE</scope>
</reference>
<dbReference type="WBParaSite" id="SVE_0767000.1">
    <property type="protein sequence ID" value="SVE_0767000.1"/>
    <property type="gene ID" value="SVE_0767000"/>
</dbReference>
<proteinExistence type="predicted"/>
<sequence>MLFPLKTITIFFVLSLLHLVYSNSKSKIIANCPSSKMCPPGWSVQRQKMSKESIAVTCEVGVKKCDKPYSCVASYCGLKFCCANDRVLKNIEDMSKEVEDYENYDDQDSEEIDINGKKRNKLKNYEL</sequence>